<reference evidence="2 3" key="1">
    <citation type="journal article" date="2008" name="Nat. Biotechnol.">
        <title>Genome sequencing and analysis of the filamentous fungus Penicillium chrysogenum.</title>
        <authorList>
            <person name="van den Berg M.A."/>
            <person name="Albang R."/>
            <person name="Albermann K."/>
            <person name="Badger J.H."/>
            <person name="Daran J.-M."/>
            <person name="Driessen A.J.M."/>
            <person name="Garcia-Estrada C."/>
            <person name="Fedorova N.D."/>
            <person name="Harris D.M."/>
            <person name="Heijne W.H.M."/>
            <person name="Joardar V.S."/>
            <person name="Kiel J.A.K.W."/>
            <person name="Kovalchuk A."/>
            <person name="Martin J.F."/>
            <person name="Nierman W.C."/>
            <person name="Nijland J.G."/>
            <person name="Pronk J.T."/>
            <person name="Roubos J.A."/>
            <person name="van der Klei I.J."/>
            <person name="van Peij N.N.M.E."/>
            <person name="Veenhuis M."/>
            <person name="von Doehren H."/>
            <person name="Wagner C."/>
            <person name="Wortman J.R."/>
            <person name="Bovenberg R.A.L."/>
        </authorList>
    </citation>
    <scope>NUCLEOTIDE SEQUENCE [LARGE SCALE GENOMIC DNA]</scope>
    <source>
        <strain evidence="3">ATCC 28089 / DSM 1075 / NRRL 1951 / Wisconsin 54-1255</strain>
    </source>
</reference>
<protein>
    <submittedName>
        <fullName evidence="2">Uncharacterized protein</fullName>
    </submittedName>
</protein>
<dbReference type="AlphaFoldDB" id="B6HVI7"/>
<evidence type="ECO:0000313" key="3">
    <source>
        <dbReference type="Proteomes" id="UP000000724"/>
    </source>
</evidence>
<name>B6HVI7_PENRW</name>
<keyword evidence="3" id="KW-1185">Reference proteome</keyword>
<evidence type="ECO:0000256" key="1">
    <source>
        <dbReference type="SAM" id="MobiDB-lite"/>
    </source>
</evidence>
<dbReference type="EMBL" id="AM920437">
    <property type="protein sequence ID" value="CAP97887.1"/>
    <property type="molecule type" value="Genomic_DNA"/>
</dbReference>
<dbReference type="VEuPathDB" id="FungiDB:PCH_Pc22g05990"/>
<accession>B6HVI7</accession>
<organism evidence="2 3">
    <name type="scientific">Penicillium rubens (strain ATCC 28089 / DSM 1075 / NRRL 1951 / Wisconsin 54-1255)</name>
    <name type="common">Penicillium chrysogenum</name>
    <dbReference type="NCBI Taxonomy" id="500485"/>
    <lineage>
        <taxon>Eukaryota</taxon>
        <taxon>Fungi</taxon>
        <taxon>Dikarya</taxon>
        <taxon>Ascomycota</taxon>
        <taxon>Pezizomycotina</taxon>
        <taxon>Eurotiomycetes</taxon>
        <taxon>Eurotiomycetidae</taxon>
        <taxon>Eurotiales</taxon>
        <taxon>Aspergillaceae</taxon>
        <taxon>Penicillium</taxon>
        <taxon>Penicillium chrysogenum species complex</taxon>
    </lineage>
</organism>
<feature type="region of interest" description="Disordered" evidence="1">
    <location>
        <begin position="1"/>
        <end position="30"/>
    </location>
</feature>
<evidence type="ECO:0000313" key="2">
    <source>
        <dbReference type="EMBL" id="CAP97887.1"/>
    </source>
</evidence>
<sequence>MPIRPRTPMRLTGLGIGGRKYQPRSQNARPDSPIVNQLELFSYLPCSIECVFPDFPIFMTPPLSCPAYTTTYANQHLEPITVAIGVLVLISSPTHSDTLAGKRLDPSHARPRPFQSRSPIVWMLYSPKSLSTEYGVQHAILHGGSKLAPWQTPYDLLME</sequence>
<dbReference type="HOGENOM" id="CLU_1661375_0_0_1"/>
<proteinExistence type="predicted"/>
<gene>
    <name evidence="2" type="ORF">Pc22g05990</name>
    <name evidence="2" type="ORF">PCH_Pc22g05990</name>
</gene>
<dbReference type="Proteomes" id="UP000000724">
    <property type="component" value="Contig Pc00c22"/>
</dbReference>